<dbReference type="NCBIfam" id="TIGR04057">
    <property type="entry name" value="SusC_RagA_signa"/>
    <property type="match status" value="1"/>
</dbReference>
<keyword evidence="4" id="KW-0410">Iron transport</keyword>
<dbReference type="Gene3D" id="3.55.50.30">
    <property type="match status" value="1"/>
</dbReference>
<keyword evidence="8 10" id="KW-0472">Membrane</keyword>
<accession>A0A6N8JH05</accession>
<dbReference type="Gene3D" id="2.40.170.20">
    <property type="entry name" value="TonB-dependent receptor, beta-barrel domain"/>
    <property type="match status" value="1"/>
</dbReference>
<evidence type="ECO:0000256" key="8">
    <source>
        <dbReference type="ARBA" id="ARBA00023136"/>
    </source>
</evidence>
<evidence type="ECO:0000313" key="14">
    <source>
        <dbReference type="Proteomes" id="UP000468388"/>
    </source>
</evidence>
<sequence length="1098" mass="120301">MKMTVFLLTIAFLQVNATGYAQKLSLSLKDRPLEDVFREIRKKTGYTFFYKLEMLQQAKKVSVSVEDEDLHEVLDIIFKDQPLTYEMVNKTVVVKAKQPGSHTTMVAVPDVAPALTVVGKVTDDKGNPLPGVSVQVKGTTKGTQTSATGEYSLSGVADNAVLVFSFIGFQSQEIIVGGRSNIAVSMLTSSLGLSDVVVVGYGSQSRRALTSAVTSIKSEDLNRTPSNDPAQLLQGKVPGLNVTSSGDPNKTATMVLRGASTLRTGAAQQPFYVVDGVPGVDITLIAPDDIASIDVLKDAAATSIYGTRAANGVIMVTTKRAKSGQSQLSYSGYVGFEKVSNKMKMMNASQLRDFVTKNSLAFDPIDDQGGNTDWQKEVERKTGISHNHNISVSGGSDKTLYSVSLNYFKKEGIIKGTQSERYNGRLFIEQKAFDDKLKLGFSLSNSVTNADNIPNLQVTDLTSATNSPENTNKGYLLENMVKYLPTVPVYQANGSLTENFKREKYFNPVGLQTNAFNKLQTKAMIANVTAELKLPFGFKYNVSLAWQNVQKTGGTYYNSYYTTNYNSLLPTGATNGLAYRTSFQNTNTIAETYLTYDKKLGAHSINALVGYSYQQDGNNDGFQSNNYNFPSDALGYYGISLGSSGSGYKVDWGNNYYTKLRLISDFARLNYNYAGKYFLQAAVRRDGSSAFGKNHQWGYFPSISAAWNITSEEFMKGQHIIDELKLRGGYGITGNSLGFDPYVSRLQFGFAGNFYYNGSYVNAIGATQNANPDLRWEKTAMSNIGIDYALLNGRITGTVDVYNKKTSDLIWDYPVATTQYPVGTLTANAGTMTNKGIEISINVTPVKSKDFSWVTSLNVAHNKNNIESMSNSRFRLDSIALMQPDGGGQTNATLQLIKSGHPIGQFFTFKYAGKDANGVSQFYNSKGEVTSNVTSLTNQKDYYYAGNAQPKLLLGWNNTINYKQLSVNFFFRSTLGNHIFNATRADLNRPATASINNLLVSSADESAKDGNAYRYSTRFIEKGDYVRLDNATVAYTFKNVAKNLHSLRVYVSGNNLFTITGYKGIDPEVNLGGLTPGVDSNNFYPKTRTILVGLNASF</sequence>
<evidence type="ECO:0000256" key="7">
    <source>
        <dbReference type="ARBA" id="ARBA00023077"/>
    </source>
</evidence>
<dbReference type="InterPro" id="IPR023996">
    <property type="entry name" value="TonB-dep_OMP_SusC/RagA"/>
</dbReference>
<protein>
    <submittedName>
        <fullName evidence="13">SusC/RagA family TonB-linked outer membrane protein</fullName>
    </submittedName>
</protein>
<dbReference type="InterPro" id="IPR008969">
    <property type="entry name" value="CarboxyPept-like_regulatory"/>
</dbReference>
<evidence type="ECO:0000256" key="4">
    <source>
        <dbReference type="ARBA" id="ARBA00022496"/>
    </source>
</evidence>
<evidence type="ECO:0000256" key="3">
    <source>
        <dbReference type="ARBA" id="ARBA00022452"/>
    </source>
</evidence>
<evidence type="ECO:0000256" key="6">
    <source>
        <dbReference type="ARBA" id="ARBA00023004"/>
    </source>
</evidence>
<dbReference type="NCBIfam" id="TIGR04056">
    <property type="entry name" value="OMP_RagA_SusC"/>
    <property type="match status" value="1"/>
</dbReference>
<comment type="similarity">
    <text evidence="10 11">Belongs to the TonB-dependent receptor family.</text>
</comment>
<dbReference type="SMART" id="SM00965">
    <property type="entry name" value="STN"/>
    <property type="match status" value="1"/>
</dbReference>
<dbReference type="AlphaFoldDB" id="A0A6N8JH05"/>
<keyword evidence="5 10" id="KW-0812">Transmembrane</keyword>
<dbReference type="InterPro" id="IPR037066">
    <property type="entry name" value="Plug_dom_sf"/>
</dbReference>
<dbReference type="Pfam" id="PF13715">
    <property type="entry name" value="CarbopepD_reg_2"/>
    <property type="match status" value="1"/>
</dbReference>
<dbReference type="GO" id="GO:0009279">
    <property type="term" value="C:cell outer membrane"/>
    <property type="evidence" value="ECO:0007669"/>
    <property type="project" value="UniProtKB-SubCell"/>
</dbReference>
<gene>
    <name evidence="13" type="ORF">GO495_23475</name>
</gene>
<organism evidence="13 14">
    <name type="scientific">Chitinophaga oryziterrae</name>
    <dbReference type="NCBI Taxonomy" id="1031224"/>
    <lineage>
        <taxon>Bacteria</taxon>
        <taxon>Pseudomonadati</taxon>
        <taxon>Bacteroidota</taxon>
        <taxon>Chitinophagia</taxon>
        <taxon>Chitinophagales</taxon>
        <taxon>Chitinophagaceae</taxon>
        <taxon>Chitinophaga</taxon>
    </lineage>
</organism>
<comment type="caution">
    <text evidence="13">The sequence shown here is derived from an EMBL/GenBank/DDBJ whole genome shotgun (WGS) entry which is preliminary data.</text>
</comment>
<evidence type="ECO:0000256" key="9">
    <source>
        <dbReference type="ARBA" id="ARBA00023237"/>
    </source>
</evidence>
<keyword evidence="7 11" id="KW-0798">TonB box</keyword>
<proteinExistence type="inferred from homology"/>
<dbReference type="PROSITE" id="PS52016">
    <property type="entry name" value="TONB_DEPENDENT_REC_3"/>
    <property type="match status" value="1"/>
</dbReference>
<dbReference type="InterPro" id="IPR036942">
    <property type="entry name" value="Beta-barrel_TonB_sf"/>
</dbReference>
<keyword evidence="9 10" id="KW-0998">Cell outer membrane</keyword>
<evidence type="ECO:0000313" key="13">
    <source>
        <dbReference type="EMBL" id="MVT43578.1"/>
    </source>
</evidence>
<evidence type="ECO:0000256" key="1">
    <source>
        <dbReference type="ARBA" id="ARBA00004571"/>
    </source>
</evidence>
<dbReference type="Pfam" id="PF07715">
    <property type="entry name" value="Plug"/>
    <property type="match status" value="1"/>
</dbReference>
<dbReference type="Pfam" id="PF00593">
    <property type="entry name" value="TonB_dep_Rec_b-barrel"/>
    <property type="match status" value="1"/>
</dbReference>
<evidence type="ECO:0000256" key="11">
    <source>
        <dbReference type="RuleBase" id="RU003357"/>
    </source>
</evidence>
<dbReference type="InterPro" id="IPR012910">
    <property type="entry name" value="Plug_dom"/>
</dbReference>
<dbReference type="Pfam" id="PF07660">
    <property type="entry name" value="STN"/>
    <property type="match status" value="1"/>
</dbReference>
<evidence type="ECO:0000259" key="12">
    <source>
        <dbReference type="SMART" id="SM00965"/>
    </source>
</evidence>
<keyword evidence="6" id="KW-0408">Iron</keyword>
<feature type="domain" description="Secretin/TonB short N-terminal" evidence="12">
    <location>
        <begin position="46"/>
        <end position="97"/>
    </location>
</feature>
<dbReference type="InterPro" id="IPR023997">
    <property type="entry name" value="TonB-dep_OMP_SusC/RagA_CS"/>
</dbReference>
<comment type="subcellular location">
    <subcellularLocation>
        <location evidence="1 10">Cell outer membrane</location>
        <topology evidence="1 10">Multi-pass membrane protein</topology>
    </subcellularLocation>
</comment>
<dbReference type="SUPFAM" id="SSF49464">
    <property type="entry name" value="Carboxypeptidase regulatory domain-like"/>
    <property type="match status" value="1"/>
</dbReference>
<dbReference type="Proteomes" id="UP000468388">
    <property type="component" value="Unassembled WGS sequence"/>
</dbReference>
<name>A0A6N8JH05_9BACT</name>
<keyword evidence="2 10" id="KW-0813">Transport</keyword>
<dbReference type="EMBL" id="WRXO01000008">
    <property type="protein sequence ID" value="MVT43578.1"/>
    <property type="molecule type" value="Genomic_DNA"/>
</dbReference>
<dbReference type="Gene3D" id="2.170.130.10">
    <property type="entry name" value="TonB-dependent receptor, plug domain"/>
    <property type="match status" value="1"/>
</dbReference>
<keyword evidence="4" id="KW-0406">Ion transport</keyword>
<dbReference type="SUPFAM" id="SSF56935">
    <property type="entry name" value="Porins"/>
    <property type="match status" value="1"/>
</dbReference>
<evidence type="ECO:0000256" key="10">
    <source>
        <dbReference type="PROSITE-ProRule" id="PRU01360"/>
    </source>
</evidence>
<dbReference type="RefSeq" id="WP_157302338.1">
    <property type="nucleotide sequence ID" value="NZ_BAAAZB010000021.1"/>
</dbReference>
<evidence type="ECO:0000256" key="2">
    <source>
        <dbReference type="ARBA" id="ARBA00022448"/>
    </source>
</evidence>
<dbReference type="InterPro" id="IPR000531">
    <property type="entry name" value="Beta-barrel_TonB"/>
</dbReference>
<dbReference type="OrthoDB" id="9768177at2"/>
<dbReference type="InterPro" id="IPR011662">
    <property type="entry name" value="Secretin/TonB_short_N"/>
</dbReference>
<keyword evidence="3 10" id="KW-1134">Transmembrane beta strand</keyword>
<dbReference type="InterPro" id="IPR039426">
    <property type="entry name" value="TonB-dep_rcpt-like"/>
</dbReference>
<dbReference type="GO" id="GO:0006826">
    <property type="term" value="P:iron ion transport"/>
    <property type="evidence" value="ECO:0007669"/>
    <property type="project" value="UniProtKB-KW"/>
</dbReference>
<dbReference type="Gene3D" id="2.60.40.1120">
    <property type="entry name" value="Carboxypeptidase-like, regulatory domain"/>
    <property type="match status" value="1"/>
</dbReference>
<keyword evidence="14" id="KW-1185">Reference proteome</keyword>
<reference evidence="13 14" key="1">
    <citation type="submission" date="2019-12" db="EMBL/GenBank/DDBJ databases">
        <title>The draft genomic sequence of strain Chitinophaga oryziterrae JCM 16595.</title>
        <authorList>
            <person name="Zhang X."/>
        </authorList>
    </citation>
    <scope>NUCLEOTIDE SEQUENCE [LARGE SCALE GENOMIC DNA]</scope>
    <source>
        <strain evidence="13 14">JCM 16595</strain>
    </source>
</reference>
<evidence type="ECO:0000256" key="5">
    <source>
        <dbReference type="ARBA" id="ARBA00022692"/>
    </source>
</evidence>